<evidence type="ECO:0000256" key="1">
    <source>
        <dbReference type="ARBA" id="ARBA00007274"/>
    </source>
</evidence>
<dbReference type="GO" id="GO:0008374">
    <property type="term" value="F:O-acyltransferase activity"/>
    <property type="evidence" value="ECO:0007669"/>
    <property type="project" value="TreeGrafter"/>
</dbReference>
<dbReference type="PANTHER" id="PTHR23416">
    <property type="entry name" value="SIALIC ACID SYNTHASE-RELATED"/>
    <property type="match status" value="1"/>
</dbReference>
<comment type="similarity">
    <text evidence="1">Belongs to the transferase hexapeptide repeat family.</text>
</comment>
<evidence type="ECO:0000256" key="3">
    <source>
        <dbReference type="SAM" id="Phobius"/>
    </source>
</evidence>
<accession>A0A6G9AKT0</accession>
<dbReference type="GO" id="GO:0005829">
    <property type="term" value="C:cytosol"/>
    <property type="evidence" value="ECO:0007669"/>
    <property type="project" value="TreeGrafter"/>
</dbReference>
<dbReference type="NCBIfam" id="NF007797">
    <property type="entry name" value="PRK10502.1"/>
    <property type="match status" value="1"/>
</dbReference>
<dbReference type="Proteomes" id="UP000501802">
    <property type="component" value="Chromosome"/>
</dbReference>
<feature type="transmembrane region" description="Helical" evidence="3">
    <location>
        <begin position="36"/>
        <end position="57"/>
    </location>
</feature>
<protein>
    <submittedName>
        <fullName evidence="4">Colanic acid biosynthesis acetyltransferase WcaF</fullName>
    </submittedName>
</protein>
<proteinExistence type="inferred from homology"/>
<dbReference type="KEGG" id="spib:G8759_10475"/>
<reference evidence="4 5" key="1">
    <citation type="submission" date="2020-03" db="EMBL/GenBank/DDBJ databases">
        <authorList>
            <person name="Kim M.K."/>
        </authorList>
    </citation>
    <scope>NUCLEOTIDE SEQUENCE [LARGE SCALE GENOMIC DNA]</scope>
    <source>
        <strain evidence="4 5">BT328</strain>
    </source>
</reference>
<keyword evidence="3" id="KW-0472">Membrane</keyword>
<evidence type="ECO:0000313" key="4">
    <source>
        <dbReference type="EMBL" id="QIP13020.1"/>
    </source>
</evidence>
<gene>
    <name evidence="4" type="primary">wcaF</name>
    <name evidence="4" type="ORF">G8759_10475</name>
</gene>
<sequence length="197" mass="21774">MAKTLAQTTDPEQAVGRTDLSLFDNSWYKPGPRWKIVLWFLVNAITLNTYLPIPVAIKRFILKLFGAKLGIGVVIKPAVNIKYPWLLQVGNHVWIGEKVWIDNLSQVIIGDNACLSQGAMLLTGNHNYRRSTFDLTALPITLDDGVWIGAKAVVCPGVHCHSHSVLAVNSVATRSLDAYGIYQGNPAVWVRKRDITA</sequence>
<evidence type="ECO:0000313" key="5">
    <source>
        <dbReference type="Proteomes" id="UP000501802"/>
    </source>
</evidence>
<keyword evidence="2 4" id="KW-0808">Transferase</keyword>
<keyword evidence="3" id="KW-0812">Transmembrane</keyword>
<dbReference type="CDD" id="cd05825">
    <property type="entry name" value="LbH_wcaF_like"/>
    <property type="match status" value="1"/>
</dbReference>
<evidence type="ECO:0000256" key="2">
    <source>
        <dbReference type="ARBA" id="ARBA00022679"/>
    </source>
</evidence>
<dbReference type="InterPro" id="IPR011004">
    <property type="entry name" value="Trimer_LpxA-like_sf"/>
</dbReference>
<dbReference type="InterPro" id="IPR051159">
    <property type="entry name" value="Hexapeptide_acetyltransf"/>
</dbReference>
<name>A0A6G9AKT0_9BACT</name>
<keyword evidence="5" id="KW-1185">Reference proteome</keyword>
<dbReference type="Gene3D" id="2.160.10.10">
    <property type="entry name" value="Hexapeptide repeat proteins"/>
    <property type="match status" value="1"/>
</dbReference>
<dbReference type="PANTHER" id="PTHR23416:SF23">
    <property type="entry name" value="ACETYLTRANSFERASE C18B11.09C-RELATED"/>
    <property type="match status" value="1"/>
</dbReference>
<dbReference type="EMBL" id="CP050063">
    <property type="protein sequence ID" value="QIP13020.1"/>
    <property type="molecule type" value="Genomic_DNA"/>
</dbReference>
<dbReference type="SUPFAM" id="SSF51161">
    <property type="entry name" value="Trimeric LpxA-like enzymes"/>
    <property type="match status" value="1"/>
</dbReference>
<keyword evidence="3" id="KW-1133">Transmembrane helix</keyword>
<organism evidence="4 5">
    <name type="scientific">Spirosoma aureum</name>
    <dbReference type="NCBI Taxonomy" id="2692134"/>
    <lineage>
        <taxon>Bacteria</taxon>
        <taxon>Pseudomonadati</taxon>
        <taxon>Bacteroidota</taxon>
        <taxon>Cytophagia</taxon>
        <taxon>Cytophagales</taxon>
        <taxon>Cytophagaceae</taxon>
        <taxon>Spirosoma</taxon>
    </lineage>
</organism>
<dbReference type="RefSeq" id="WP_167207692.1">
    <property type="nucleotide sequence ID" value="NZ_CP050063.1"/>
</dbReference>
<dbReference type="AlphaFoldDB" id="A0A6G9AKT0"/>